<dbReference type="InterPro" id="IPR000962">
    <property type="entry name" value="Znf_DskA_TraR"/>
</dbReference>
<evidence type="ECO:0000256" key="1">
    <source>
        <dbReference type="ARBA" id="ARBA00022723"/>
    </source>
</evidence>
<feature type="domain" description="Zinc finger DksA/TraR C4-type" evidence="4">
    <location>
        <begin position="40"/>
        <end position="71"/>
    </location>
</feature>
<dbReference type="GO" id="GO:1900378">
    <property type="term" value="P:positive regulation of secondary metabolite biosynthetic process"/>
    <property type="evidence" value="ECO:0007669"/>
    <property type="project" value="TreeGrafter"/>
</dbReference>
<evidence type="ECO:0000313" key="5">
    <source>
        <dbReference type="EMBL" id="QJA49608.1"/>
    </source>
</evidence>
<accession>A0A6H1ZQ28</accession>
<dbReference type="InterPro" id="IPR012783">
    <property type="entry name" value="Znf_C4_TraR"/>
</dbReference>
<sequence length="71" mass="7993">MTDPFDRAQEVEQAFRDNAIARQLDHDVEQPLIDKHGSRFCVACCEPIPPARLAANPNAVRCIDCQTAKER</sequence>
<dbReference type="Pfam" id="PF01258">
    <property type="entry name" value="zf-dskA_traR"/>
    <property type="match status" value="1"/>
</dbReference>
<dbReference type="PROSITE" id="PS51128">
    <property type="entry name" value="ZF_DKSA_2"/>
    <property type="match status" value="1"/>
</dbReference>
<dbReference type="PANTHER" id="PTHR38777:SF1">
    <property type="entry name" value="DNAK SUPPRESSOR PROTEIN"/>
    <property type="match status" value="1"/>
</dbReference>
<dbReference type="GO" id="GO:0008270">
    <property type="term" value="F:zinc ion binding"/>
    <property type="evidence" value="ECO:0007669"/>
    <property type="project" value="UniProtKB-KW"/>
</dbReference>
<organism evidence="5">
    <name type="scientific">viral metagenome</name>
    <dbReference type="NCBI Taxonomy" id="1070528"/>
    <lineage>
        <taxon>unclassified sequences</taxon>
        <taxon>metagenomes</taxon>
        <taxon>organismal metagenomes</taxon>
    </lineage>
</organism>
<dbReference type="AlphaFoldDB" id="A0A6H1ZQ28"/>
<dbReference type="PANTHER" id="PTHR38777">
    <property type="entry name" value="FELS-2 PROPHAGE PROTEIN"/>
    <property type="match status" value="1"/>
</dbReference>
<evidence type="ECO:0000256" key="2">
    <source>
        <dbReference type="ARBA" id="ARBA00022771"/>
    </source>
</evidence>
<dbReference type="Gene3D" id="1.20.120.910">
    <property type="entry name" value="DksA, coiled-coil domain"/>
    <property type="match status" value="1"/>
</dbReference>
<keyword evidence="3" id="KW-0862">Zinc</keyword>
<evidence type="ECO:0000259" key="4">
    <source>
        <dbReference type="Pfam" id="PF01258"/>
    </source>
</evidence>
<evidence type="ECO:0000256" key="3">
    <source>
        <dbReference type="ARBA" id="ARBA00022833"/>
    </source>
</evidence>
<keyword evidence="1" id="KW-0479">Metal-binding</keyword>
<dbReference type="EMBL" id="MT144145">
    <property type="protein sequence ID" value="QJA49608.1"/>
    <property type="molecule type" value="Genomic_DNA"/>
</dbReference>
<gene>
    <name evidence="5" type="ORF">TM448A01411_0004</name>
</gene>
<reference evidence="5" key="1">
    <citation type="submission" date="2020-03" db="EMBL/GenBank/DDBJ databases">
        <title>The deep terrestrial virosphere.</title>
        <authorList>
            <person name="Holmfeldt K."/>
            <person name="Nilsson E."/>
            <person name="Simone D."/>
            <person name="Lopez-Fernandez M."/>
            <person name="Wu X."/>
            <person name="de Brujin I."/>
            <person name="Lundin D."/>
            <person name="Andersson A."/>
            <person name="Bertilsson S."/>
            <person name="Dopson M."/>
        </authorList>
    </citation>
    <scope>NUCLEOTIDE SEQUENCE</scope>
    <source>
        <strain evidence="5">TM448A01411</strain>
    </source>
</reference>
<dbReference type="SUPFAM" id="SSF57716">
    <property type="entry name" value="Glucocorticoid receptor-like (DNA-binding domain)"/>
    <property type="match status" value="1"/>
</dbReference>
<name>A0A6H1ZQ28_9ZZZZ</name>
<dbReference type="NCBIfam" id="TIGR02419">
    <property type="entry name" value="C4_traR_proteo"/>
    <property type="match status" value="1"/>
</dbReference>
<keyword evidence="2" id="KW-0863">Zinc-finger</keyword>
<protein>
    <submittedName>
        <fullName evidence="5">Putative TraR/DksA family transcriptional regulator</fullName>
    </submittedName>
</protein>
<proteinExistence type="predicted"/>